<sequence>MREFLLHTDYLDARDWQYGMQDEGYSREVVSKSFVDSLPKSVTTQRGEGMNCPPQMDPSSDWCSEGECGCGTIKESEHNNSCRSGPR</sequence>
<protein>
    <submittedName>
        <fullName evidence="1">Uncharacterized protein</fullName>
    </submittedName>
</protein>
<proteinExistence type="predicted"/>
<dbReference type="HOGENOM" id="CLU_2486630_0_0_1"/>
<dbReference type="AlphaFoldDB" id="A0A0D9WNM5"/>
<dbReference type="Gramene" id="LPERR06G07740.1">
    <property type="protein sequence ID" value="LPERR06G07740.1"/>
    <property type="gene ID" value="LPERR06G07740"/>
</dbReference>
<evidence type="ECO:0000313" key="1">
    <source>
        <dbReference type="EnsemblPlants" id="LPERR06G07740.1"/>
    </source>
</evidence>
<organism evidence="1 2">
    <name type="scientific">Leersia perrieri</name>
    <dbReference type="NCBI Taxonomy" id="77586"/>
    <lineage>
        <taxon>Eukaryota</taxon>
        <taxon>Viridiplantae</taxon>
        <taxon>Streptophyta</taxon>
        <taxon>Embryophyta</taxon>
        <taxon>Tracheophyta</taxon>
        <taxon>Spermatophyta</taxon>
        <taxon>Magnoliopsida</taxon>
        <taxon>Liliopsida</taxon>
        <taxon>Poales</taxon>
        <taxon>Poaceae</taxon>
        <taxon>BOP clade</taxon>
        <taxon>Oryzoideae</taxon>
        <taxon>Oryzeae</taxon>
        <taxon>Oryzinae</taxon>
        <taxon>Leersia</taxon>
    </lineage>
</organism>
<evidence type="ECO:0000313" key="2">
    <source>
        <dbReference type="Proteomes" id="UP000032180"/>
    </source>
</evidence>
<dbReference type="Proteomes" id="UP000032180">
    <property type="component" value="Chromosome 6"/>
</dbReference>
<name>A0A0D9WNM5_9ORYZ</name>
<reference evidence="2" key="2">
    <citation type="submission" date="2013-12" db="EMBL/GenBank/DDBJ databases">
        <authorList>
            <person name="Yu Y."/>
            <person name="Lee S."/>
            <person name="de Baynast K."/>
            <person name="Wissotski M."/>
            <person name="Liu L."/>
            <person name="Talag J."/>
            <person name="Goicoechea J."/>
            <person name="Angelova A."/>
            <person name="Jetty R."/>
            <person name="Kudrna D."/>
            <person name="Golser W."/>
            <person name="Rivera L."/>
            <person name="Zhang J."/>
            <person name="Wing R."/>
        </authorList>
    </citation>
    <scope>NUCLEOTIDE SEQUENCE</scope>
</reference>
<reference evidence="1 2" key="1">
    <citation type="submission" date="2012-08" db="EMBL/GenBank/DDBJ databases">
        <title>Oryza genome evolution.</title>
        <authorList>
            <person name="Wing R.A."/>
        </authorList>
    </citation>
    <scope>NUCLEOTIDE SEQUENCE</scope>
</reference>
<reference evidence="1" key="3">
    <citation type="submission" date="2015-04" db="UniProtKB">
        <authorList>
            <consortium name="EnsemblPlants"/>
        </authorList>
    </citation>
    <scope>IDENTIFICATION</scope>
</reference>
<accession>A0A0D9WNM5</accession>
<keyword evidence="2" id="KW-1185">Reference proteome</keyword>
<dbReference type="EnsemblPlants" id="LPERR06G07740.1">
    <property type="protein sequence ID" value="LPERR06G07740.1"/>
    <property type="gene ID" value="LPERR06G07740"/>
</dbReference>